<sequence length="957" mass="101225">MVALGSLEACKIGDLATLKKLTDVNPNITDAKGACCLHYAARGGSVPVVEYLIKEKGFSASLRSNTGATALHDAAAKGNTAVVKWLIENTDLQVGDQDSAGATALHLAARFKHILTVEWLLDEAHANAGARAANDALPIHFAVVGGDMNCVKILIDENPRLINMQINNGTTPVYIACQEGHFDILKFLVSKNGATKIKAYDAMSCLHAAAQKGHLDIVKWLIKEEKCNPNDRDFDGATPLHYAASLGHVDIVYWLLKEGGAKVTLDNLGGSPLHNAAELGEIKTVVALLKAGCDVTLVDNAGLTAAELADKCGQTVAAAVIRGEITADQALAATNGQTTNKSRSPHPSFPPPPSYPPDHAETGTSTYSPGSVSPPLPPPPIPASPASSTPQTSGSTISPPTPLSEAEDEITVLESSSVRQYSRPSGGEVAAAKEKVTRTVSVDSTASNFGVFETQSVVVHVVKADVHHTPKHISTNSQPAISTGNHSPAEESRVSSRVSNQEESTYSRPGVVNIYSKPARVSSIKSKQQTQPVVSSPVARGSSLSLSSSSLQSNSSVTTTTSTSSLSSPDSITASPDDSSAGKKLKKPYYTTQYRQDFNTVTKTKFAQVKALFQQGATESEYVCPDSGEVCKREENHLFADKQAPGHIRKMSEQAPPPLPSSQTGSDQTLTNGAASVQNGGSKSVVNIHGGHVTIISTGGSSDEIISTASSAANKNTVRPLSGSIALTSGHSGSDNVSALMKELSLRKPPVQVNGDAKPLVNGESSSNNSGHNAMTRPASVHSSVNSARDNVDKSKVNYSRSSSSSSANSQPHSPVDVSNKHNLIADIQSAVSGSSNLSLRRAKNRGEGVNMVYQSRKSTGGITEVKTDHRPLTGQFDPKNFLDQIEKVDASGLVIPEWRRQVLAKHAAEKAQKEYEEKKLFEDNEERFKNVPAWKRAIIEKKEAEAREAAAAALKK</sequence>
<dbReference type="AlphaFoldDB" id="A0A9W2YKT9"/>
<keyword evidence="7" id="KW-1185">Reference proteome</keyword>
<dbReference type="InterPro" id="IPR052420">
    <property type="entry name" value="Espin/Espin-like"/>
</dbReference>
<dbReference type="PROSITE" id="PS50088">
    <property type="entry name" value="ANK_REPEAT"/>
    <property type="match status" value="4"/>
</dbReference>
<feature type="compositionally biased region" description="Polar residues" evidence="6">
    <location>
        <begin position="661"/>
        <end position="683"/>
    </location>
</feature>
<feature type="repeat" description="ANK" evidence="5">
    <location>
        <begin position="168"/>
        <end position="200"/>
    </location>
</feature>
<feature type="region of interest" description="Disordered" evidence="6">
    <location>
        <begin position="336"/>
        <end position="409"/>
    </location>
</feature>
<evidence type="ECO:0000256" key="5">
    <source>
        <dbReference type="PROSITE-ProRule" id="PRU00023"/>
    </source>
</evidence>
<feature type="compositionally biased region" description="Pro residues" evidence="6">
    <location>
        <begin position="347"/>
        <end position="356"/>
    </location>
</feature>
<dbReference type="GO" id="GO:0007605">
    <property type="term" value="P:sensory perception of sound"/>
    <property type="evidence" value="ECO:0007669"/>
    <property type="project" value="UniProtKB-KW"/>
</dbReference>
<dbReference type="Proteomes" id="UP001165740">
    <property type="component" value="Chromosome 13"/>
</dbReference>
<evidence type="ECO:0000256" key="1">
    <source>
        <dbReference type="ARBA" id="ARBA00004645"/>
    </source>
</evidence>
<evidence type="ECO:0000313" key="8">
    <source>
        <dbReference type="RefSeq" id="XP_055863406.1"/>
    </source>
</evidence>
<dbReference type="InterPro" id="IPR036770">
    <property type="entry name" value="Ankyrin_rpt-contain_sf"/>
</dbReference>
<feature type="repeat" description="ANK" evidence="5">
    <location>
        <begin position="66"/>
        <end position="89"/>
    </location>
</feature>
<feature type="compositionally biased region" description="Low complexity" evidence="6">
    <location>
        <begin position="762"/>
        <end position="773"/>
    </location>
</feature>
<feature type="repeat" description="ANK" evidence="5">
    <location>
        <begin position="235"/>
        <end position="267"/>
    </location>
</feature>
<evidence type="ECO:0000256" key="6">
    <source>
        <dbReference type="SAM" id="MobiDB-lite"/>
    </source>
</evidence>
<dbReference type="GO" id="GO:0032420">
    <property type="term" value="C:stereocilium"/>
    <property type="evidence" value="ECO:0007669"/>
    <property type="project" value="UniProtKB-SubCell"/>
</dbReference>
<accession>A0A9W2YKT9</accession>
<organism evidence="7 8">
    <name type="scientific">Biomphalaria glabrata</name>
    <name type="common">Bloodfluke planorb</name>
    <name type="synonym">Freshwater snail</name>
    <dbReference type="NCBI Taxonomy" id="6526"/>
    <lineage>
        <taxon>Eukaryota</taxon>
        <taxon>Metazoa</taxon>
        <taxon>Spiralia</taxon>
        <taxon>Lophotrochozoa</taxon>
        <taxon>Mollusca</taxon>
        <taxon>Gastropoda</taxon>
        <taxon>Heterobranchia</taxon>
        <taxon>Euthyneura</taxon>
        <taxon>Panpulmonata</taxon>
        <taxon>Hygrophila</taxon>
        <taxon>Lymnaeoidea</taxon>
        <taxon>Planorbidae</taxon>
        <taxon>Biomphalaria</taxon>
    </lineage>
</organism>
<feature type="compositionally biased region" description="Polar residues" evidence="6">
    <location>
        <begin position="523"/>
        <end position="534"/>
    </location>
</feature>
<feature type="repeat" description="ANK" evidence="5">
    <location>
        <begin position="268"/>
        <end position="300"/>
    </location>
</feature>
<dbReference type="Gene3D" id="1.25.40.20">
    <property type="entry name" value="Ankyrin repeat-containing domain"/>
    <property type="match status" value="1"/>
</dbReference>
<dbReference type="OrthoDB" id="10261302at2759"/>
<dbReference type="InterPro" id="IPR002110">
    <property type="entry name" value="Ankyrin_rpt"/>
</dbReference>
<dbReference type="GO" id="GO:0051015">
    <property type="term" value="F:actin filament binding"/>
    <property type="evidence" value="ECO:0007669"/>
    <property type="project" value="TreeGrafter"/>
</dbReference>
<keyword evidence="4 5" id="KW-0040">ANK repeat</keyword>
<evidence type="ECO:0000256" key="3">
    <source>
        <dbReference type="ARBA" id="ARBA00022740"/>
    </source>
</evidence>
<dbReference type="GO" id="GO:0051017">
    <property type="term" value="P:actin filament bundle assembly"/>
    <property type="evidence" value="ECO:0007669"/>
    <property type="project" value="TreeGrafter"/>
</dbReference>
<feature type="compositionally biased region" description="Low complexity" evidence="6">
    <location>
        <begin position="384"/>
        <end position="395"/>
    </location>
</feature>
<dbReference type="PANTHER" id="PTHR24153:SF8">
    <property type="entry name" value="FORKED, ISOFORM F"/>
    <property type="match status" value="1"/>
</dbReference>
<gene>
    <name evidence="8" type="primary">LOC106063132</name>
</gene>
<dbReference type="Pfam" id="PF12796">
    <property type="entry name" value="Ank_2"/>
    <property type="match status" value="3"/>
</dbReference>
<reference evidence="8" key="1">
    <citation type="submission" date="2025-08" db="UniProtKB">
        <authorList>
            <consortium name="RefSeq"/>
        </authorList>
    </citation>
    <scope>IDENTIFICATION</scope>
</reference>
<feature type="region of interest" description="Disordered" evidence="6">
    <location>
        <begin position="469"/>
        <end position="584"/>
    </location>
</feature>
<dbReference type="SMART" id="SM00248">
    <property type="entry name" value="ANK"/>
    <property type="match status" value="8"/>
</dbReference>
<dbReference type="GeneID" id="106063132"/>
<dbReference type="PROSITE" id="PS50297">
    <property type="entry name" value="ANK_REP_REGION"/>
    <property type="match status" value="4"/>
</dbReference>
<name>A0A9W2YKT9_BIOGL</name>
<dbReference type="GO" id="GO:0005737">
    <property type="term" value="C:cytoplasm"/>
    <property type="evidence" value="ECO:0007669"/>
    <property type="project" value="TreeGrafter"/>
</dbReference>
<evidence type="ECO:0000256" key="2">
    <source>
        <dbReference type="ARBA" id="ARBA00022737"/>
    </source>
</evidence>
<keyword evidence="2" id="KW-0677">Repeat</keyword>
<dbReference type="PANTHER" id="PTHR24153">
    <property type="entry name" value="ESPIN"/>
    <property type="match status" value="1"/>
</dbReference>
<protein>
    <submittedName>
        <fullName evidence="8">Protein phosphatase 1 regulatory subunit 12A-like</fullName>
    </submittedName>
</protein>
<dbReference type="PRINTS" id="PR01415">
    <property type="entry name" value="ANKYRIN"/>
</dbReference>
<keyword evidence="3" id="KW-1009">Hearing</keyword>
<feature type="compositionally biased region" description="Polar residues" evidence="6">
    <location>
        <begin position="495"/>
        <end position="507"/>
    </location>
</feature>
<proteinExistence type="predicted"/>
<feature type="compositionally biased region" description="Polar residues" evidence="6">
    <location>
        <begin position="472"/>
        <end position="486"/>
    </location>
</feature>
<evidence type="ECO:0000313" key="7">
    <source>
        <dbReference type="Proteomes" id="UP001165740"/>
    </source>
</evidence>
<feature type="compositionally biased region" description="Low complexity" evidence="6">
    <location>
        <begin position="797"/>
        <end position="814"/>
    </location>
</feature>
<feature type="region of interest" description="Disordered" evidence="6">
    <location>
        <begin position="749"/>
        <end position="818"/>
    </location>
</feature>
<dbReference type="RefSeq" id="XP_055863406.1">
    <property type="nucleotide sequence ID" value="XM_056007431.1"/>
</dbReference>
<dbReference type="SUPFAM" id="SSF48403">
    <property type="entry name" value="Ankyrin repeat"/>
    <property type="match status" value="1"/>
</dbReference>
<evidence type="ECO:0000256" key="4">
    <source>
        <dbReference type="ARBA" id="ARBA00023043"/>
    </source>
</evidence>
<feature type="compositionally biased region" description="Pro residues" evidence="6">
    <location>
        <begin position="372"/>
        <end position="383"/>
    </location>
</feature>
<feature type="region of interest" description="Disordered" evidence="6">
    <location>
        <begin position="650"/>
        <end position="683"/>
    </location>
</feature>
<dbReference type="OMA" id="RANDGMQ"/>
<comment type="subcellular location">
    <subcellularLocation>
        <location evidence="1">Cell projection</location>
        <location evidence="1">Stereocilium</location>
    </subcellularLocation>
</comment>
<feature type="compositionally biased region" description="Low complexity" evidence="6">
    <location>
        <begin position="542"/>
        <end position="575"/>
    </location>
</feature>